<dbReference type="SUPFAM" id="SSF54001">
    <property type="entry name" value="Cysteine proteinases"/>
    <property type="match status" value="1"/>
</dbReference>
<evidence type="ECO:0000313" key="8">
    <source>
        <dbReference type="Proteomes" id="UP001187192"/>
    </source>
</evidence>
<dbReference type="InterPro" id="IPR013128">
    <property type="entry name" value="Peptidase_C1A"/>
</dbReference>
<evidence type="ECO:0000259" key="6">
    <source>
        <dbReference type="SMART" id="SM00645"/>
    </source>
</evidence>
<keyword evidence="2" id="KW-0645">Protease</keyword>
<keyword evidence="3" id="KW-0378">Hydrolase</keyword>
<evidence type="ECO:0000256" key="3">
    <source>
        <dbReference type="ARBA" id="ARBA00022801"/>
    </source>
</evidence>
<name>A0AA88IXW1_FICCA</name>
<dbReference type="PANTHER" id="PTHR12411">
    <property type="entry name" value="CYSTEINE PROTEASE FAMILY C1-RELATED"/>
    <property type="match status" value="1"/>
</dbReference>
<keyword evidence="8" id="KW-1185">Reference proteome</keyword>
<dbReference type="InterPro" id="IPR025660">
    <property type="entry name" value="Pept_his_AS"/>
</dbReference>
<dbReference type="Gene3D" id="3.90.70.10">
    <property type="entry name" value="Cysteine proteinases"/>
    <property type="match status" value="1"/>
</dbReference>
<protein>
    <recommendedName>
        <fullName evidence="6">Peptidase C1A papain C-terminal domain-containing protein</fullName>
    </recommendedName>
</protein>
<dbReference type="SMART" id="SM00645">
    <property type="entry name" value="Pept_C1"/>
    <property type="match status" value="1"/>
</dbReference>
<dbReference type="InterPro" id="IPR000668">
    <property type="entry name" value="Peptidase_C1A_C"/>
</dbReference>
<dbReference type="PROSITE" id="PS00639">
    <property type="entry name" value="THIOL_PROTEASE_HIS"/>
    <property type="match status" value="1"/>
</dbReference>
<dbReference type="InterPro" id="IPR039417">
    <property type="entry name" value="Peptidase_C1A_papain-like"/>
</dbReference>
<dbReference type="InterPro" id="IPR038765">
    <property type="entry name" value="Papain-like_cys_pep_sf"/>
</dbReference>
<evidence type="ECO:0000256" key="2">
    <source>
        <dbReference type="ARBA" id="ARBA00022670"/>
    </source>
</evidence>
<gene>
    <name evidence="7" type="ORF">TIFTF001_026190</name>
</gene>
<organism evidence="7 8">
    <name type="scientific">Ficus carica</name>
    <name type="common">Common fig</name>
    <dbReference type="NCBI Taxonomy" id="3494"/>
    <lineage>
        <taxon>Eukaryota</taxon>
        <taxon>Viridiplantae</taxon>
        <taxon>Streptophyta</taxon>
        <taxon>Embryophyta</taxon>
        <taxon>Tracheophyta</taxon>
        <taxon>Spermatophyta</taxon>
        <taxon>Magnoliopsida</taxon>
        <taxon>eudicotyledons</taxon>
        <taxon>Gunneridae</taxon>
        <taxon>Pentapetalae</taxon>
        <taxon>rosids</taxon>
        <taxon>fabids</taxon>
        <taxon>Rosales</taxon>
        <taxon>Moraceae</taxon>
        <taxon>Ficeae</taxon>
        <taxon>Ficus</taxon>
    </lineage>
</organism>
<keyword evidence="5" id="KW-1015">Disulfide bond</keyword>
<dbReference type="GO" id="GO:0006508">
    <property type="term" value="P:proteolysis"/>
    <property type="evidence" value="ECO:0007669"/>
    <property type="project" value="UniProtKB-KW"/>
</dbReference>
<reference evidence="7" key="1">
    <citation type="submission" date="2023-07" db="EMBL/GenBank/DDBJ databases">
        <title>draft genome sequence of fig (Ficus carica).</title>
        <authorList>
            <person name="Takahashi T."/>
            <person name="Nishimura K."/>
        </authorList>
    </citation>
    <scope>NUCLEOTIDE SEQUENCE</scope>
</reference>
<dbReference type="PROSITE" id="PS00640">
    <property type="entry name" value="THIOL_PROTEASE_ASN"/>
    <property type="match status" value="1"/>
</dbReference>
<evidence type="ECO:0000256" key="4">
    <source>
        <dbReference type="ARBA" id="ARBA00022807"/>
    </source>
</evidence>
<dbReference type="GO" id="GO:0008234">
    <property type="term" value="F:cysteine-type peptidase activity"/>
    <property type="evidence" value="ECO:0007669"/>
    <property type="project" value="UniProtKB-KW"/>
</dbReference>
<dbReference type="AlphaFoldDB" id="A0AA88IXW1"/>
<keyword evidence="4" id="KW-0788">Thiol protease</keyword>
<dbReference type="EMBL" id="BTGU01000068">
    <property type="protein sequence ID" value="GMN57081.1"/>
    <property type="molecule type" value="Genomic_DNA"/>
</dbReference>
<dbReference type="Proteomes" id="UP001187192">
    <property type="component" value="Unassembled WGS sequence"/>
</dbReference>
<dbReference type="Pfam" id="PF00112">
    <property type="entry name" value="Peptidase_C1"/>
    <property type="match status" value="1"/>
</dbReference>
<feature type="domain" description="Peptidase C1A papain C-terminal" evidence="6">
    <location>
        <begin position="1"/>
        <end position="148"/>
    </location>
</feature>
<evidence type="ECO:0000256" key="1">
    <source>
        <dbReference type="ARBA" id="ARBA00008455"/>
    </source>
</evidence>
<evidence type="ECO:0000256" key="5">
    <source>
        <dbReference type="ARBA" id="ARBA00023157"/>
    </source>
</evidence>
<sequence>MTDAYDYIIKNRGITSQSNYPYTAREGQCNVAKASQRVATIDSYELVPRNNENALKKAVAHQPVSVTVEAFGTAQKLYLSGIFTGPCGLDLNHAVVAVGYGTENGMDYWLVRNSWGSNWGERGYMKLQRNVAEPEGKCGIAMDATYPVKNSKTSKNAEMVAFA</sequence>
<comment type="caution">
    <text evidence="7">The sequence shown here is derived from an EMBL/GenBank/DDBJ whole genome shotgun (WGS) entry which is preliminary data.</text>
</comment>
<comment type="similarity">
    <text evidence="1">Belongs to the peptidase C1 family.</text>
</comment>
<evidence type="ECO:0000313" key="7">
    <source>
        <dbReference type="EMBL" id="GMN57081.1"/>
    </source>
</evidence>
<dbReference type="InterPro" id="IPR025661">
    <property type="entry name" value="Pept_asp_AS"/>
</dbReference>
<accession>A0AA88IXW1</accession>
<dbReference type="CDD" id="cd02248">
    <property type="entry name" value="Peptidase_C1A"/>
    <property type="match status" value="1"/>
</dbReference>
<proteinExistence type="inferred from homology"/>